<dbReference type="GO" id="GO:0071555">
    <property type="term" value="P:cell wall organization"/>
    <property type="evidence" value="ECO:0007669"/>
    <property type="project" value="UniProtKB-UniRule"/>
</dbReference>
<evidence type="ECO:0000313" key="12">
    <source>
        <dbReference type="Proteomes" id="UP000188388"/>
    </source>
</evidence>
<evidence type="ECO:0000259" key="10">
    <source>
        <dbReference type="PROSITE" id="PS52029"/>
    </source>
</evidence>
<keyword evidence="6 9" id="KW-0133">Cell shape</keyword>
<dbReference type="GO" id="GO:0008360">
    <property type="term" value="P:regulation of cell shape"/>
    <property type="evidence" value="ECO:0007669"/>
    <property type="project" value="UniProtKB-UniRule"/>
</dbReference>
<keyword evidence="8 9" id="KW-0961">Cell wall biogenesis/degradation</keyword>
<dbReference type="FunFam" id="2.40.440.10:FF:000002">
    <property type="entry name" value="L,D-transpeptidase ErfK/SrfK"/>
    <property type="match status" value="1"/>
</dbReference>
<comment type="pathway">
    <text evidence="1 9">Cell wall biogenesis; peptidoglycan biosynthesis.</text>
</comment>
<keyword evidence="7 9" id="KW-0573">Peptidoglycan synthesis</keyword>
<keyword evidence="4" id="KW-0808">Transferase</keyword>
<dbReference type="PANTHER" id="PTHR30582:SF24">
    <property type="entry name" value="L,D-TRANSPEPTIDASE ERFK_SRFK-RELATED"/>
    <property type="match status" value="1"/>
</dbReference>
<dbReference type="UniPathway" id="UPA00219"/>
<dbReference type="Gene3D" id="2.40.440.10">
    <property type="entry name" value="L,D-transpeptidase catalytic domain-like"/>
    <property type="match status" value="1"/>
</dbReference>
<evidence type="ECO:0000256" key="4">
    <source>
        <dbReference type="ARBA" id="ARBA00022679"/>
    </source>
</evidence>
<dbReference type="RefSeq" id="WP_077374610.1">
    <property type="nucleotide sequence ID" value="NZ_FTPD01000006.1"/>
</dbReference>
<evidence type="ECO:0000256" key="9">
    <source>
        <dbReference type="PROSITE-ProRule" id="PRU01373"/>
    </source>
</evidence>
<dbReference type="InterPro" id="IPR038063">
    <property type="entry name" value="Transpep_catalytic_dom"/>
</dbReference>
<dbReference type="STRING" id="1631249.BQ8794_140233"/>
<evidence type="ECO:0000256" key="1">
    <source>
        <dbReference type="ARBA" id="ARBA00004752"/>
    </source>
</evidence>
<organism evidence="11 12">
    <name type="scientific">Mesorhizobium prunaredense</name>
    <dbReference type="NCBI Taxonomy" id="1631249"/>
    <lineage>
        <taxon>Bacteria</taxon>
        <taxon>Pseudomonadati</taxon>
        <taxon>Pseudomonadota</taxon>
        <taxon>Alphaproteobacteria</taxon>
        <taxon>Hyphomicrobiales</taxon>
        <taxon>Phyllobacteriaceae</taxon>
        <taxon>Mesorhizobium</taxon>
    </lineage>
</organism>
<dbReference type="GO" id="GO:0018104">
    <property type="term" value="P:peptidoglycan-protein cross-linking"/>
    <property type="evidence" value="ECO:0007669"/>
    <property type="project" value="TreeGrafter"/>
</dbReference>
<dbReference type="PANTHER" id="PTHR30582">
    <property type="entry name" value="L,D-TRANSPEPTIDASE"/>
    <property type="match status" value="1"/>
</dbReference>
<dbReference type="Proteomes" id="UP000188388">
    <property type="component" value="Unassembled WGS sequence"/>
</dbReference>
<dbReference type="InterPro" id="IPR005490">
    <property type="entry name" value="LD_TPept_cat_dom"/>
</dbReference>
<comment type="similarity">
    <text evidence="2">Belongs to the YkuD family.</text>
</comment>
<feature type="domain" description="L,D-TPase catalytic" evidence="10">
    <location>
        <begin position="63"/>
        <end position="196"/>
    </location>
</feature>
<dbReference type="InterPro" id="IPR050979">
    <property type="entry name" value="LD-transpeptidase"/>
</dbReference>
<accession>A0A1R3V4F1</accession>
<keyword evidence="3" id="KW-0328">Glycosyltransferase</keyword>
<dbReference type="GO" id="GO:0016757">
    <property type="term" value="F:glycosyltransferase activity"/>
    <property type="evidence" value="ECO:0007669"/>
    <property type="project" value="UniProtKB-KW"/>
</dbReference>
<dbReference type="GO" id="GO:0071972">
    <property type="term" value="F:peptidoglycan L,D-transpeptidase activity"/>
    <property type="evidence" value="ECO:0007669"/>
    <property type="project" value="TreeGrafter"/>
</dbReference>
<evidence type="ECO:0000256" key="7">
    <source>
        <dbReference type="ARBA" id="ARBA00022984"/>
    </source>
</evidence>
<name>A0A1R3V4F1_9HYPH</name>
<keyword evidence="12" id="KW-1185">Reference proteome</keyword>
<dbReference type="PROSITE" id="PS52029">
    <property type="entry name" value="LD_TPASE"/>
    <property type="match status" value="1"/>
</dbReference>
<keyword evidence="5" id="KW-0378">Hydrolase</keyword>
<dbReference type="GO" id="GO:0005576">
    <property type="term" value="C:extracellular region"/>
    <property type="evidence" value="ECO:0007669"/>
    <property type="project" value="TreeGrafter"/>
</dbReference>
<evidence type="ECO:0000256" key="6">
    <source>
        <dbReference type="ARBA" id="ARBA00022960"/>
    </source>
</evidence>
<dbReference type="EMBL" id="FTPD01000006">
    <property type="protein sequence ID" value="SIT54088.1"/>
    <property type="molecule type" value="Genomic_DNA"/>
</dbReference>
<evidence type="ECO:0000256" key="5">
    <source>
        <dbReference type="ARBA" id="ARBA00022801"/>
    </source>
</evidence>
<reference evidence="12" key="1">
    <citation type="submission" date="2017-01" db="EMBL/GenBank/DDBJ databases">
        <authorList>
            <person name="Brunel B."/>
        </authorList>
    </citation>
    <scope>NUCLEOTIDE SEQUENCE [LARGE SCALE GENOMIC DNA]</scope>
</reference>
<protein>
    <submittedName>
        <fullName evidence="11">ErfK/YbiS/YcfS/YnhG family protein</fullName>
    </submittedName>
</protein>
<feature type="active site" description="Nucleophile" evidence="9">
    <location>
        <position position="172"/>
    </location>
</feature>
<dbReference type="CDD" id="cd16913">
    <property type="entry name" value="YkuD_like"/>
    <property type="match status" value="1"/>
</dbReference>
<feature type="active site" description="Proton donor/acceptor" evidence="9">
    <location>
        <position position="156"/>
    </location>
</feature>
<sequence length="196" mass="21569">MTQPGRYRIAPRLAGACIIGLALGMPAWEFAQARSALSDRPPLPAMGPSLRKAVALQTAERAGTIIIRKDEKALYLVTRQGQALRYQISVGRDGFGWTGIVKVGAKTEWPEWRPPREMRARQPELPEMVPAGPYNPLGARALYLLRDGRDTLYRIHGTNDPKGIGFDGTSGCFRLTNTDVIDLFKRVSVGAKVVVQ</sequence>
<dbReference type="AlphaFoldDB" id="A0A1R3V4F1"/>
<gene>
    <name evidence="11" type="ORF">BQ8794_140233</name>
</gene>
<evidence type="ECO:0000313" key="11">
    <source>
        <dbReference type="EMBL" id="SIT54088.1"/>
    </source>
</evidence>
<proteinExistence type="inferred from homology"/>
<evidence type="ECO:0000256" key="3">
    <source>
        <dbReference type="ARBA" id="ARBA00022676"/>
    </source>
</evidence>
<evidence type="ECO:0000256" key="8">
    <source>
        <dbReference type="ARBA" id="ARBA00023316"/>
    </source>
</evidence>
<evidence type="ECO:0000256" key="2">
    <source>
        <dbReference type="ARBA" id="ARBA00005992"/>
    </source>
</evidence>
<dbReference type="Pfam" id="PF03734">
    <property type="entry name" value="YkuD"/>
    <property type="match status" value="1"/>
</dbReference>
<dbReference type="SUPFAM" id="SSF141523">
    <property type="entry name" value="L,D-transpeptidase catalytic domain-like"/>
    <property type="match status" value="1"/>
</dbReference>